<proteinExistence type="predicted"/>
<reference evidence="2 3" key="1">
    <citation type="submission" date="2020-02" db="EMBL/GenBank/DDBJ databases">
        <authorList>
            <person name="Ma Q."/>
            <person name="Huang Y."/>
            <person name="Song X."/>
            <person name="Pei D."/>
        </authorList>
    </citation>
    <scope>NUCLEOTIDE SEQUENCE [LARGE SCALE GENOMIC DNA]</scope>
    <source>
        <strain evidence="2">Sxm20200214</strain>
        <tissue evidence="2">Leaf</tissue>
    </source>
</reference>
<feature type="compositionally biased region" description="Basic residues" evidence="1">
    <location>
        <begin position="79"/>
        <end position="93"/>
    </location>
</feature>
<evidence type="ECO:0000313" key="3">
    <source>
        <dbReference type="Proteomes" id="UP000886595"/>
    </source>
</evidence>
<sequence length="413" mass="47252">MQATRRVKCLPLESLSGRSEKKGFISLSKGLGFLLLFSVEESKRKRRGIQEAKQQLSLLPRQILMIRNLPRQVLMIQRTKPKKHHKSKRQKKRKEIETTSDPSEIERGDVKKLKVDYLSPKSSSSESECEGWIFFFNGKPVRVDIHRFINQPSQSVIVFGSVQDTKGALKLSGKLLRDIAIYVKPNGKQSRNTACNWVQHSIDSKRDQETTSFWYIYIDPQQGVDEDMLMESFEIDGRPINVSEATPKLCFEAEIVGKNNFFKEVNDEDEKTALKRMLLPLPTRLPDLLYTQTRTSWTDKRPDITAESYAQESNDCWDAALQRAYAALLALSDLEGPGYVKEMKIYRCPRGAGVSSYEDFEIFILQLLAETPVMVTIEYLPGFESFDGQSIRHGLSLENIKKFPIQCLLLTGQ</sequence>
<dbReference type="Proteomes" id="UP000886595">
    <property type="component" value="Unassembled WGS sequence"/>
</dbReference>
<comment type="caution">
    <text evidence="2">The sequence shown here is derived from an EMBL/GenBank/DDBJ whole genome shotgun (WGS) entry which is preliminary data.</text>
</comment>
<protein>
    <submittedName>
        <fullName evidence="2">Uncharacterized protein</fullName>
    </submittedName>
</protein>
<gene>
    <name evidence="2" type="ORF">Bca52824_012226</name>
</gene>
<dbReference type="EMBL" id="JAAMPC010000003">
    <property type="protein sequence ID" value="KAG2319013.1"/>
    <property type="molecule type" value="Genomic_DNA"/>
</dbReference>
<dbReference type="AlphaFoldDB" id="A0A8X8B269"/>
<feature type="region of interest" description="Disordered" evidence="1">
    <location>
        <begin position="77"/>
        <end position="103"/>
    </location>
</feature>
<organism evidence="2 3">
    <name type="scientific">Brassica carinata</name>
    <name type="common">Ethiopian mustard</name>
    <name type="synonym">Abyssinian cabbage</name>
    <dbReference type="NCBI Taxonomy" id="52824"/>
    <lineage>
        <taxon>Eukaryota</taxon>
        <taxon>Viridiplantae</taxon>
        <taxon>Streptophyta</taxon>
        <taxon>Embryophyta</taxon>
        <taxon>Tracheophyta</taxon>
        <taxon>Spermatophyta</taxon>
        <taxon>Magnoliopsida</taxon>
        <taxon>eudicotyledons</taxon>
        <taxon>Gunneridae</taxon>
        <taxon>Pentapetalae</taxon>
        <taxon>rosids</taxon>
        <taxon>malvids</taxon>
        <taxon>Brassicales</taxon>
        <taxon>Brassicaceae</taxon>
        <taxon>Brassiceae</taxon>
        <taxon>Brassica</taxon>
    </lineage>
</organism>
<keyword evidence="3" id="KW-1185">Reference proteome</keyword>
<dbReference type="OrthoDB" id="1106339at2759"/>
<evidence type="ECO:0000256" key="1">
    <source>
        <dbReference type="SAM" id="MobiDB-lite"/>
    </source>
</evidence>
<accession>A0A8X8B269</accession>
<name>A0A8X8B269_BRACI</name>
<evidence type="ECO:0000313" key="2">
    <source>
        <dbReference type="EMBL" id="KAG2319013.1"/>
    </source>
</evidence>